<proteinExistence type="predicted"/>
<evidence type="ECO:0000313" key="1">
    <source>
        <dbReference type="EMBL" id="GFR11312.1"/>
    </source>
</evidence>
<dbReference type="GO" id="GO:0005525">
    <property type="term" value="F:GTP binding"/>
    <property type="evidence" value="ECO:0007669"/>
    <property type="project" value="InterPro"/>
</dbReference>
<accession>A0A8X6GUA9</accession>
<dbReference type="Proteomes" id="UP000887116">
    <property type="component" value="Unassembled WGS sequence"/>
</dbReference>
<organism evidence="1 2">
    <name type="scientific">Trichonephila clavata</name>
    <name type="common">Joro spider</name>
    <name type="synonym">Nephila clavata</name>
    <dbReference type="NCBI Taxonomy" id="2740835"/>
    <lineage>
        <taxon>Eukaryota</taxon>
        <taxon>Metazoa</taxon>
        <taxon>Ecdysozoa</taxon>
        <taxon>Arthropoda</taxon>
        <taxon>Chelicerata</taxon>
        <taxon>Arachnida</taxon>
        <taxon>Araneae</taxon>
        <taxon>Araneomorphae</taxon>
        <taxon>Entelegynae</taxon>
        <taxon>Araneoidea</taxon>
        <taxon>Nephilidae</taxon>
        <taxon>Trichonephila</taxon>
    </lineage>
</organism>
<keyword evidence="2" id="KW-1185">Reference proteome</keyword>
<dbReference type="InterPro" id="IPR001806">
    <property type="entry name" value="Small_GTPase"/>
</dbReference>
<dbReference type="Pfam" id="PF00071">
    <property type="entry name" value="Ras"/>
    <property type="match status" value="1"/>
</dbReference>
<comment type="caution">
    <text evidence="1">The sequence shown here is derived from an EMBL/GenBank/DDBJ whole genome shotgun (WGS) entry which is preliminary data.</text>
</comment>
<evidence type="ECO:0000313" key="2">
    <source>
        <dbReference type="Proteomes" id="UP000887116"/>
    </source>
</evidence>
<dbReference type="EMBL" id="BMAO01016807">
    <property type="protein sequence ID" value="GFR11312.1"/>
    <property type="molecule type" value="Genomic_DNA"/>
</dbReference>
<dbReference type="AlphaFoldDB" id="A0A8X6GUA9"/>
<dbReference type="OrthoDB" id="8830751at2759"/>
<dbReference type="SUPFAM" id="SSF52540">
    <property type="entry name" value="P-loop containing nucleoside triphosphate hydrolases"/>
    <property type="match status" value="1"/>
</dbReference>
<evidence type="ECO:0008006" key="3">
    <source>
        <dbReference type="Google" id="ProtNLM"/>
    </source>
</evidence>
<dbReference type="InterPro" id="IPR027417">
    <property type="entry name" value="P-loop_NTPase"/>
</dbReference>
<gene>
    <name evidence="1" type="ORF">TNCT_6671</name>
</gene>
<name>A0A8X6GUA9_TRICU</name>
<protein>
    <recommendedName>
        <fullName evidence="3">GTP-binding protein</fullName>
    </recommendedName>
</protein>
<dbReference type="GO" id="GO:0003924">
    <property type="term" value="F:GTPase activity"/>
    <property type="evidence" value="ECO:0007669"/>
    <property type="project" value="InterPro"/>
</dbReference>
<reference evidence="1" key="1">
    <citation type="submission" date="2020-07" db="EMBL/GenBank/DDBJ databases">
        <title>Multicomponent nature underlies the extraordinary mechanical properties of spider dragline silk.</title>
        <authorList>
            <person name="Kono N."/>
            <person name="Nakamura H."/>
            <person name="Mori M."/>
            <person name="Yoshida Y."/>
            <person name="Ohtoshi R."/>
            <person name="Malay A.D."/>
            <person name="Moran D.A.P."/>
            <person name="Tomita M."/>
            <person name="Numata K."/>
            <person name="Arakawa K."/>
        </authorList>
    </citation>
    <scope>NUCLEOTIDE SEQUENCE</scope>
</reference>
<dbReference type="Gene3D" id="3.40.50.300">
    <property type="entry name" value="P-loop containing nucleotide triphosphate hydrolases"/>
    <property type="match status" value="1"/>
</dbReference>
<sequence>MANRFRDYSLRSHVLNKNILQSFGAIGIVGVSGTGRNTLSERFGRLDQGRITEKLKRCHCRNWYIDHSKIRIEGKIGTTLLRVHLFFFKRKYKWTYYKNLLKAVNVIVFVFDLSRRRSTLIDAGGFLREMKEETEDEIMPPYIFVGNKKDKRISKNSAYVIHEKARTKALGKYEALQYFECSAKLSLGCFALARDIMINYIPPRES</sequence>